<sequence length="272" mass="30293">MYSTTRPAVMYDADVHCRWSYIHDGDKIRALLRPLDTVFSVVWRSASAAIPSAKTAIRSACDWLCCTSSTRDNTSNWRSSRSSCYSVYEVADANVTANPGARSPNVAIKSGRKISPVPNIEQIVVIRQNKEKKKFRHKAETSLSNGTSVYTSNSKKNSCPASVCVIENGQKPSVASLRSFNPTRRLSEVIFNRPTISINDVDPVIDPDDTDDNVRNILVPAATLRLLLMSFAETTQFTTEAFGLSIAFTYVSRRIIPRVNYSCHWKFLSPSD</sequence>
<protein>
    <submittedName>
        <fullName evidence="2">CUB domain-containing protein</fullName>
    </submittedName>
</protein>
<reference evidence="2" key="2">
    <citation type="submission" date="2020-10" db="UniProtKB">
        <authorList>
            <consortium name="WormBaseParasite"/>
        </authorList>
    </citation>
    <scope>IDENTIFICATION</scope>
</reference>
<name>A0A7E4W5N8_PANRE</name>
<evidence type="ECO:0000313" key="1">
    <source>
        <dbReference type="Proteomes" id="UP000492821"/>
    </source>
</evidence>
<evidence type="ECO:0000313" key="2">
    <source>
        <dbReference type="WBParaSite" id="Pan_g7425.t1"/>
    </source>
</evidence>
<dbReference type="AlphaFoldDB" id="A0A7E4W5N8"/>
<reference evidence="1" key="1">
    <citation type="journal article" date="2013" name="Genetics">
        <title>The draft genome and transcriptome of Panagrellus redivivus are shaped by the harsh demands of a free-living lifestyle.</title>
        <authorList>
            <person name="Srinivasan J."/>
            <person name="Dillman A.R."/>
            <person name="Macchietto M.G."/>
            <person name="Heikkinen L."/>
            <person name="Lakso M."/>
            <person name="Fracchia K.M."/>
            <person name="Antoshechkin I."/>
            <person name="Mortazavi A."/>
            <person name="Wong G."/>
            <person name="Sternberg P.W."/>
        </authorList>
    </citation>
    <scope>NUCLEOTIDE SEQUENCE [LARGE SCALE GENOMIC DNA]</scope>
    <source>
        <strain evidence="1">MT8872</strain>
    </source>
</reference>
<dbReference type="WBParaSite" id="Pan_g7425.t1">
    <property type="protein sequence ID" value="Pan_g7425.t1"/>
    <property type="gene ID" value="Pan_g7425"/>
</dbReference>
<organism evidence="1 2">
    <name type="scientific">Panagrellus redivivus</name>
    <name type="common">Microworm</name>
    <dbReference type="NCBI Taxonomy" id="6233"/>
    <lineage>
        <taxon>Eukaryota</taxon>
        <taxon>Metazoa</taxon>
        <taxon>Ecdysozoa</taxon>
        <taxon>Nematoda</taxon>
        <taxon>Chromadorea</taxon>
        <taxon>Rhabditida</taxon>
        <taxon>Tylenchina</taxon>
        <taxon>Panagrolaimomorpha</taxon>
        <taxon>Panagrolaimoidea</taxon>
        <taxon>Panagrolaimidae</taxon>
        <taxon>Panagrellus</taxon>
    </lineage>
</organism>
<keyword evidence="1" id="KW-1185">Reference proteome</keyword>
<dbReference type="Proteomes" id="UP000492821">
    <property type="component" value="Unassembled WGS sequence"/>
</dbReference>
<accession>A0A7E4W5N8</accession>
<proteinExistence type="predicted"/>